<name>A0A0F9V9Q6_9ZZZZ</name>
<protein>
    <recommendedName>
        <fullName evidence="3">Type II toxin-antitoxin system PemK/MazF family toxin</fullName>
    </recommendedName>
</protein>
<dbReference type="InterPro" id="IPR003477">
    <property type="entry name" value="PemK-like"/>
</dbReference>
<evidence type="ECO:0000256" key="1">
    <source>
        <dbReference type="SAM" id="MobiDB-lite"/>
    </source>
</evidence>
<accession>A0A0F9V9Q6</accession>
<gene>
    <name evidence="2" type="ORF">LCGC14_0510620</name>
</gene>
<sequence>MLDNPIELVTTSDHNTWFADLSWGDIVSFRFPVEHGKEQPKKRPCLVLDTTTIGGRRFAVLAYGTSVRSNSNRGYEVRIGAVDAMEAGLHRSTRFIGARRLTVSLDHDGFVASGTARTPVIGRLKGTAFDRMNAVRGRIHAEADIAAESQAERRDRPKSCHRRTQPPSFTVEHRHPLRRKLASCS</sequence>
<proteinExistence type="predicted"/>
<feature type="region of interest" description="Disordered" evidence="1">
    <location>
        <begin position="147"/>
        <end position="172"/>
    </location>
</feature>
<dbReference type="GO" id="GO:0003677">
    <property type="term" value="F:DNA binding"/>
    <property type="evidence" value="ECO:0007669"/>
    <property type="project" value="InterPro"/>
</dbReference>
<organism evidence="2">
    <name type="scientific">marine sediment metagenome</name>
    <dbReference type="NCBI Taxonomy" id="412755"/>
    <lineage>
        <taxon>unclassified sequences</taxon>
        <taxon>metagenomes</taxon>
        <taxon>ecological metagenomes</taxon>
    </lineage>
</organism>
<evidence type="ECO:0008006" key="3">
    <source>
        <dbReference type="Google" id="ProtNLM"/>
    </source>
</evidence>
<dbReference type="EMBL" id="LAZR01000619">
    <property type="protein sequence ID" value="KKN62573.1"/>
    <property type="molecule type" value="Genomic_DNA"/>
</dbReference>
<comment type="caution">
    <text evidence="2">The sequence shown here is derived from an EMBL/GenBank/DDBJ whole genome shotgun (WGS) entry which is preliminary data.</text>
</comment>
<evidence type="ECO:0000313" key="2">
    <source>
        <dbReference type="EMBL" id="KKN62573.1"/>
    </source>
</evidence>
<dbReference type="AlphaFoldDB" id="A0A0F9V9Q6"/>
<reference evidence="2" key="1">
    <citation type="journal article" date="2015" name="Nature">
        <title>Complex archaea that bridge the gap between prokaryotes and eukaryotes.</title>
        <authorList>
            <person name="Spang A."/>
            <person name="Saw J.H."/>
            <person name="Jorgensen S.L."/>
            <person name="Zaremba-Niedzwiedzka K."/>
            <person name="Martijn J."/>
            <person name="Lind A.E."/>
            <person name="van Eijk R."/>
            <person name="Schleper C."/>
            <person name="Guy L."/>
            <person name="Ettema T.J."/>
        </authorList>
    </citation>
    <scope>NUCLEOTIDE SEQUENCE</scope>
</reference>
<dbReference type="SUPFAM" id="SSF50118">
    <property type="entry name" value="Cell growth inhibitor/plasmid maintenance toxic component"/>
    <property type="match status" value="1"/>
</dbReference>
<dbReference type="Pfam" id="PF02452">
    <property type="entry name" value="PemK_toxin"/>
    <property type="match status" value="1"/>
</dbReference>